<organism evidence="2 3">
    <name type="scientific">Leptolyngbya subtilissima DQ-A4</name>
    <dbReference type="NCBI Taxonomy" id="2933933"/>
    <lineage>
        <taxon>Bacteria</taxon>
        <taxon>Bacillati</taxon>
        <taxon>Cyanobacteriota</taxon>
        <taxon>Cyanophyceae</taxon>
        <taxon>Leptolyngbyales</taxon>
        <taxon>Leptolyngbyaceae</taxon>
        <taxon>Leptolyngbya group</taxon>
        <taxon>Leptolyngbya</taxon>
    </lineage>
</organism>
<accession>A0ABV0K8U8</accession>
<evidence type="ECO:0000313" key="2">
    <source>
        <dbReference type="EMBL" id="MEP0949069.1"/>
    </source>
</evidence>
<sequence length="121" mass="13534">MARAKRTSTSLQKAERRASAMGSIARNLDLGNGMTLASFWADIEAMRDRQNKYNEMLSTVDQLYNEMLAAEKALAEKSERMLNAVAVVYGRKSSEYEMAGGKRRPERRRASQSAPDQQSVA</sequence>
<comment type="caution">
    <text evidence="2">The sequence shown here is derived from an EMBL/GenBank/DDBJ whole genome shotgun (WGS) entry which is preliminary data.</text>
</comment>
<protein>
    <submittedName>
        <fullName evidence="2">Uncharacterized protein</fullName>
    </submittedName>
</protein>
<evidence type="ECO:0000256" key="1">
    <source>
        <dbReference type="SAM" id="MobiDB-lite"/>
    </source>
</evidence>
<name>A0ABV0K8U8_9CYAN</name>
<evidence type="ECO:0000313" key="3">
    <source>
        <dbReference type="Proteomes" id="UP001482513"/>
    </source>
</evidence>
<keyword evidence="3" id="KW-1185">Reference proteome</keyword>
<feature type="compositionally biased region" description="Polar residues" evidence="1">
    <location>
        <begin position="111"/>
        <end position="121"/>
    </location>
</feature>
<gene>
    <name evidence="2" type="ORF">NC992_19470</name>
</gene>
<reference evidence="2 3" key="1">
    <citation type="submission" date="2022-04" db="EMBL/GenBank/DDBJ databases">
        <title>Positive selection, recombination, and allopatry shape intraspecific diversity of widespread and dominant cyanobacteria.</title>
        <authorList>
            <person name="Wei J."/>
            <person name="Shu W."/>
            <person name="Hu C."/>
        </authorList>
    </citation>
    <scope>NUCLEOTIDE SEQUENCE [LARGE SCALE GENOMIC DNA]</scope>
    <source>
        <strain evidence="2 3">DQ-A4</strain>
    </source>
</reference>
<feature type="region of interest" description="Disordered" evidence="1">
    <location>
        <begin position="95"/>
        <end position="121"/>
    </location>
</feature>
<dbReference type="EMBL" id="JAMPKX010000010">
    <property type="protein sequence ID" value="MEP0949069.1"/>
    <property type="molecule type" value="Genomic_DNA"/>
</dbReference>
<proteinExistence type="predicted"/>
<dbReference type="RefSeq" id="WP_190694081.1">
    <property type="nucleotide sequence ID" value="NZ_JAMPKX010000010.1"/>
</dbReference>
<dbReference type="Proteomes" id="UP001482513">
    <property type="component" value="Unassembled WGS sequence"/>
</dbReference>